<dbReference type="KEGG" id="tsv:DSM104635_03698"/>
<evidence type="ECO:0000313" key="4">
    <source>
        <dbReference type="Proteomes" id="UP000431269"/>
    </source>
</evidence>
<organism evidence="3 4">
    <name type="scientific">Terricaulis silvestris</name>
    <dbReference type="NCBI Taxonomy" id="2686094"/>
    <lineage>
        <taxon>Bacteria</taxon>
        <taxon>Pseudomonadati</taxon>
        <taxon>Pseudomonadota</taxon>
        <taxon>Alphaproteobacteria</taxon>
        <taxon>Caulobacterales</taxon>
        <taxon>Caulobacteraceae</taxon>
        <taxon>Terricaulis</taxon>
    </lineage>
</organism>
<dbReference type="EMBL" id="CP047045">
    <property type="protein sequence ID" value="QGZ96835.1"/>
    <property type="molecule type" value="Genomic_DNA"/>
</dbReference>
<dbReference type="InterPro" id="IPR036591">
    <property type="entry name" value="YggU-like_sf"/>
</dbReference>
<dbReference type="NCBIfam" id="TIGR00251">
    <property type="entry name" value="DUF167 family protein"/>
    <property type="match status" value="1"/>
</dbReference>
<evidence type="ECO:0000256" key="2">
    <source>
        <dbReference type="HAMAP-Rule" id="MF_00634"/>
    </source>
</evidence>
<dbReference type="InterPro" id="IPR003746">
    <property type="entry name" value="DUF167"/>
</dbReference>
<dbReference type="AlphaFoldDB" id="A0A6I6MMV5"/>
<evidence type="ECO:0000313" key="3">
    <source>
        <dbReference type="EMBL" id="QGZ96835.1"/>
    </source>
</evidence>
<reference evidence="4" key="1">
    <citation type="submission" date="2019-12" db="EMBL/GenBank/DDBJ databases">
        <title>Complete genome of Terracaulis silvestris 0127_4.</title>
        <authorList>
            <person name="Vieira S."/>
            <person name="Riedel T."/>
            <person name="Sproer C."/>
            <person name="Pascual J."/>
            <person name="Boedeker C."/>
            <person name="Overmann J."/>
        </authorList>
    </citation>
    <scope>NUCLEOTIDE SEQUENCE [LARGE SCALE GENOMIC DNA]</scope>
    <source>
        <strain evidence="4">0127_4</strain>
    </source>
</reference>
<dbReference type="Pfam" id="PF02594">
    <property type="entry name" value="DUF167"/>
    <property type="match status" value="1"/>
</dbReference>
<dbReference type="SUPFAM" id="SSF69786">
    <property type="entry name" value="YggU-like"/>
    <property type="match status" value="1"/>
</dbReference>
<proteinExistence type="inferred from homology"/>
<protein>
    <recommendedName>
        <fullName evidence="2">UPF0235 protein DSM104635_03698</fullName>
    </recommendedName>
</protein>
<accession>A0A6I6MMV5</accession>
<keyword evidence="4" id="KW-1185">Reference proteome</keyword>
<dbReference type="HAMAP" id="MF_00634">
    <property type="entry name" value="UPF0235"/>
    <property type="match status" value="1"/>
</dbReference>
<dbReference type="Gene3D" id="3.30.1200.10">
    <property type="entry name" value="YggU-like"/>
    <property type="match status" value="1"/>
</dbReference>
<dbReference type="SMART" id="SM01152">
    <property type="entry name" value="DUF167"/>
    <property type="match status" value="1"/>
</dbReference>
<evidence type="ECO:0000256" key="1">
    <source>
        <dbReference type="ARBA" id="ARBA00010364"/>
    </source>
</evidence>
<sequence length="109" mass="11620">MAPRRADRQRSGALSKLRVRLTPAGGADRIDGRAQDADGNTYLKARVRAAPENNEANRALEALIAKAFGVPKSKVTVSRGQTARLKVLEIDGTGDAEIAAFVAKYEGKS</sequence>
<dbReference type="RefSeq" id="WP_407703499.1">
    <property type="nucleotide sequence ID" value="NZ_CP047045.1"/>
</dbReference>
<comment type="similarity">
    <text evidence="1 2">Belongs to the UPF0235 family.</text>
</comment>
<gene>
    <name evidence="3" type="ORF">DSM104635_03698</name>
</gene>
<dbReference type="Proteomes" id="UP000431269">
    <property type="component" value="Chromosome"/>
</dbReference>
<name>A0A6I6MMV5_9CAUL</name>